<reference evidence="2" key="2">
    <citation type="submission" date="2022-01" db="EMBL/GenBank/DDBJ databases">
        <authorList>
            <person name="Yamashiro T."/>
            <person name="Shiraishi A."/>
            <person name="Satake H."/>
            <person name="Nakayama K."/>
        </authorList>
    </citation>
    <scope>NUCLEOTIDE SEQUENCE</scope>
</reference>
<name>A0ABQ4XR80_9ASTR</name>
<gene>
    <name evidence="2" type="ORF">Tco_0682210</name>
</gene>
<dbReference type="Pfam" id="PF14223">
    <property type="entry name" value="Retrotran_gag_2"/>
    <property type="match status" value="1"/>
</dbReference>
<evidence type="ECO:0000313" key="2">
    <source>
        <dbReference type="EMBL" id="GJS67646.1"/>
    </source>
</evidence>
<accession>A0ABQ4XR80</accession>
<dbReference type="Proteomes" id="UP001151760">
    <property type="component" value="Unassembled WGS sequence"/>
</dbReference>
<dbReference type="PANTHER" id="PTHR34268:SF8">
    <property type="entry name" value="FAE DOMAIN-CONTAINING PROTEIN"/>
    <property type="match status" value="1"/>
</dbReference>
<protein>
    <submittedName>
        <fullName evidence="2">Uncharacterized protein</fullName>
    </submittedName>
</protein>
<feature type="transmembrane region" description="Helical" evidence="1">
    <location>
        <begin position="339"/>
        <end position="355"/>
    </location>
</feature>
<keyword evidence="1" id="KW-0812">Transmembrane</keyword>
<dbReference type="EMBL" id="BQNB010009733">
    <property type="protein sequence ID" value="GJS67646.1"/>
    <property type="molecule type" value="Genomic_DNA"/>
</dbReference>
<comment type="caution">
    <text evidence="2">The sequence shown here is derived from an EMBL/GenBank/DDBJ whole genome shotgun (WGS) entry which is preliminary data.</text>
</comment>
<keyword evidence="1" id="KW-1133">Transmembrane helix</keyword>
<organism evidence="2 3">
    <name type="scientific">Tanacetum coccineum</name>
    <dbReference type="NCBI Taxonomy" id="301880"/>
    <lineage>
        <taxon>Eukaryota</taxon>
        <taxon>Viridiplantae</taxon>
        <taxon>Streptophyta</taxon>
        <taxon>Embryophyta</taxon>
        <taxon>Tracheophyta</taxon>
        <taxon>Spermatophyta</taxon>
        <taxon>Magnoliopsida</taxon>
        <taxon>eudicotyledons</taxon>
        <taxon>Gunneridae</taxon>
        <taxon>Pentapetalae</taxon>
        <taxon>asterids</taxon>
        <taxon>campanulids</taxon>
        <taxon>Asterales</taxon>
        <taxon>Asteraceae</taxon>
        <taxon>Asteroideae</taxon>
        <taxon>Anthemideae</taxon>
        <taxon>Anthemidinae</taxon>
        <taxon>Tanacetum</taxon>
    </lineage>
</organism>
<feature type="transmembrane region" description="Helical" evidence="1">
    <location>
        <begin position="12"/>
        <end position="35"/>
    </location>
</feature>
<proteinExistence type="predicted"/>
<evidence type="ECO:0000313" key="3">
    <source>
        <dbReference type="Proteomes" id="UP001151760"/>
    </source>
</evidence>
<keyword evidence="1" id="KW-0472">Membrane</keyword>
<sequence length="360" mass="41167">MFTEFSSDDLLLKLSIFVIVQGLVYLILSNSSNVFSKSKMTKSFSFKPARSVSIRRIFAAIAEMPSGGEESPSSSSRGMRSFLTSEEDLCRFDYRFGLWFLKRLVVIWFEVEIDIDRQALGAVSLSLAKNVAYNVVNEKTTYNLFKAQSNMYEKPSASNKVFLIRQLVNTKMKEGAFIADHVNAFNSILSRLMLVDIKFDGEVQALLLLSSLRESWSGTVITVSGSTRSTKLKFDNIYDLILREDIRRKTSREYSNSLLSVEDKIKGRKKDRGRSKTYVDQNQRREDKEVHMAVRDYDDALVCCVENTVEDCIRDFGASFHATFCKEELEKFRLDSDKFWSLVFLGILLKFLLHACDLGS</sequence>
<dbReference type="PANTHER" id="PTHR34268">
    <property type="entry name" value="OS01G0321850 PROTEIN"/>
    <property type="match status" value="1"/>
</dbReference>
<evidence type="ECO:0000256" key="1">
    <source>
        <dbReference type="SAM" id="Phobius"/>
    </source>
</evidence>
<keyword evidence="3" id="KW-1185">Reference proteome</keyword>
<reference evidence="2" key="1">
    <citation type="journal article" date="2022" name="Int. J. Mol. Sci.">
        <title>Draft Genome of Tanacetum Coccineum: Genomic Comparison of Closely Related Tanacetum-Family Plants.</title>
        <authorList>
            <person name="Yamashiro T."/>
            <person name="Shiraishi A."/>
            <person name="Nakayama K."/>
            <person name="Satake H."/>
        </authorList>
    </citation>
    <scope>NUCLEOTIDE SEQUENCE</scope>
</reference>